<feature type="transmembrane region" description="Helical" evidence="9">
    <location>
        <begin position="400"/>
        <end position="419"/>
    </location>
</feature>
<feature type="transmembrane region" description="Helical" evidence="9">
    <location>
        <begin position="209"/>
        <end position="229"/>
    </location>
</feature>
<feature type="region of interest" description="Disordered" evidence="8">
    <location>
        <begin position="1"/>
        <end position="24"/>
    </location>
</feature>
<evidence type="ECO:0000256" key="2">
    <source>
        <dbReference type="ARBA" id="ARBA00022475"/>
    </source>
</evidence>
<organism evidence="11">
    <name type="scientific">freshwater metagenome</name>
    <dbReference type="NCBI Taxonomy" id="449393"/>
    <lineage>
        <taxon>unclassified sequences</taxon>
        <taxon>metagenomes</taxon>
        <taxon>ecological metagenomes</taxon>
    </lineage>
</organism>
<feature type="transmembrane region" description="Helical" evidence="9">
    <location>
        <begin position="269"/>
        <end position="289"/>
    </location>
</feature>
<evidence type="ECO:0000256" key="7">
    <source>
        <dbReference type="ARBA" id="ARBA00023315"/>
    </source>
</evidence>
<feature type="transmembrane region" description="Helical" evidence="9">
    <location>
        <begin position="69"/>
        <end position="88"/>
    </location>
</feature>
<dbReference type="InterPro" id="IPR036514">
    <property type="entry name" value="SGNH_hydro_sf"/>
</dbReference>
<keyword evidence="7" id="KW-0012">Acyltransferase</keyword>
<protein>
    <submittedName>
        <fullName evidence="11">Unannotated protein</fullName>
    </submittedName>
</protein>
<keyword evidence="3" id="KW-0808">Transferase</keyword>
<evidence type="ECO:0000256" key="6">
    <source>
        <dbReference type="ARBA" id="ARBA00023136"/>
    </source>
</evidence>
<name>A0A6J6B1Q2_9ZZZZ</name>
<keyword evidence="5 9" id="KW-1133">Transmembrane helix</keyword>
<accession>A0A6J6B1Q2</accession>
<dbReference type="SUPFAM" id="SSF52266">
    <property type="entry name" value="SGNH hydrolase"/>
    <property type="match status" value="2"/>
</dbReference>
<dbReference type="AlphaFoldDB" id="A0A6J6B1Q2"/>
<sequence>MVNADVAAPSSSTRTHVGSEKPGPVASRLQGIHCEPLGQVASLDGLRALAVLAVLFYHARFAWLPGGFLGVSAFFTLSGFLITSLLLREWASAENVDCRRFWARRGRRLLPAAWVTIALVVAMGAVGIWDTEQLRDLRSDVPYSLLSLLNWHFIRADRSYGARFAAPSPLEHFWSLAVEQQFYLILPVVIMGVLLVIGRGPQRKRLQLLIGVLASLTVLSALANGLLARGAIDRSYFGTETRAAEILIGALLACFTLRRTRVRSVKLQGLLLVVALAAVCVTGWLWHVARLRSEWLYPWGFLLTAICTATIIFAGLQRSVLSRALSIAPLLWLGRISYGVYLLHWPVFCWLTPARTGLGQWPLFGLRLAVTLPCAVLMFRILENPVRLGVRLKGPSAIKAGSVVAVAVLVGSFLVTSNLKPQSSLQMASAISSSTPTTLPPPVPLRALSIGDGFVGSFSAQPSTTEGLQNSAHSSADCGLALGGWIAVPDGRVERDVERCSGVRQNWITSVQTELPEYTLVSGTSRDLSPRRLSRDSAWQYSESPQIEDFLRTDVADLVDQLSSTSTKVVLLTLPHMRRTLPPSVLTEVAPEPDPTAEAMRQAERFGVSQGSPAPAFYENDDARVDRYNAVLAEVAQSRGLQVLDLASYMRSWEGGEFNPSLRPDGVGVSLKGAAQIRVWIESQLRVTATVPAVATSLAAQLPASGVLNLQTPLPAPPEVSTPRKVLPKSAPRVLVVGDSVAHSYGYGLERFADSTQRIQVFNAAQFGCPIARGGAFRFQQDIDFFREECDWAQQIPGWLNGFQPDIILLSSSIWEVVDRRFQGDDRFRHVGDPAVDHYLLSEFLSAIDLLGSTGASVQVVTQSHFNAGLDQGFSGLPESDPGRTDRLNQILFEAVSLRPGVASVLDLASWQAAQPGGEINTEFRPDGLHFTDAYSRTIADWLGPESLRVAGQQ</sequence>
<dbReference type="GO" id="GO:0005886">
    <property type="term" value="C:plasma membrane"/>
    <property type="evidence" value="ECO:0007669"/>
    <property type="project" value="UniProtKB-SubCell"/>
</dbReference>
<evidence type="ECO:0000256" key="5">
    <source>
        <dbReference type="ARBA" id="ARBA00022989"/>
    </source>
</evidence>
<dbReference type="InterPro" id="IPR002656">
    <property type="entry name" value="Acyl_transf_3_dom"/>
</dbReference>
<evidence type="ECO:0000256" key="9">
    <source>
        <dbReference type="SAM" id="Phobius"/>
    </source>
</evidence>
<feature type="transmembrane region" description="Helical" evidence="9">
    <location>
        <begin position="109"/>
        <end position="129"/>
    </location>
</feature>
<dbReference type="PANTHER" id="PTHR23028:SF53">
    <property type="entry name" value="ACYL_TRANSF_3 DOMAIN-CONTAINING PROTEIN"/>
    <property type="match status" value="1"/>
</dbReference>
<evidence type="ECO:0000256" key="4">
    <source>
        <dbReference type="ARBA" id="ARBA00022692"/>
    </source>
</evidence>
<keyword evidence="6 9" id="KW-0472">Membrane</keyword>
<feature type="transmembrane region" description="Helical" evidence="9">
    <location>
        <begin position="180"/>
        <end position="197"/>
    </location>
</feature>
<feature type="transmembrane region" description="Helical" evidence="9">
    <location>
        <begin position="360"/>
        <end position="379"/>
    </location>
</feature>
<feature type="transmembrane region" description="Helical" evidence="9">
    <location>
        <begin position="328"/>
        <end position="348"/>
    </location>
</feature>
<dbReference type="GO" id="GO:0009103">
    <property type="term" value="P:lipopolysaccharide biosynthetic process"/>
    <property type="evidence" value="ECO:0007669"/>
    <property type="project" value="TreeGrafter"/>
</dbReference>
<gene>
    <name evidence="11" type="ORF">UFOPK1358_00461</name>
</gene>
<dbReference type="Pfam" id="PF01757">
    <property type="entry name" value="Acyl_transf_3"/>
    <property type="match status" value="1"/>
</dbReference>
<reference evidence="11" key="1">
    <citation type="submission" date="2020-05" db="EMBL/GenBank/DDBJ databases">
        <authorList>
            <person name="Chiriac C."/>
            <person name="Salcher M."/>
            <person name="Ghai R."/>
            <person name="Kavagutti S V."/>
        </authorList>
    </citation>
    <scope>NUCLEOTIDE SEQUENCE</scope>
</reference>
<feature type="transmembrane region" description="Helical" evidence="9">
    <location>
        <begin position="295"/>
        <end position="316"/>
    </location>
</feature>
<dbReference type="EMBL" id="CAEZSF010000027">
    <property type="protein sequence ID" value="CAB4532239.1"/>
    <property type="molecule type" value="Genomic_DNA"/>
</dbReference>
<comment type="subcellular location">
    <subcellularLocation>
        <location evidence="1">Cell membrane</location>
        <topology evidence="1">Multi-pass membrane protein</topology>
    </subcellularLocation>
</comment>
<evidence type="ECO:0000256" key="3">
    <source>
        <dbReference type="ARBA" id="ARBA00022679"/>
    </source>
</evidence>
<dbReference type="GO" id="GO:0016747">
    <property type="term" value="F:acyltransferase activity, transferring groups other than amino-acyl groups"/>
    <property type="evidence" value="ECO:0007669"/>
    <property type="project" value="InterPro"/>
</dbReference>
<evidence type="ECO:0000313" key="11">
    <source>
        <dbReference type="EMBL" id="CAB4532239.1"/>
    </source>
</evidence>
<feature type="domain" description="Acyltransferase 3" evidence="10">
    <location>
        <begin position="41"/>
        <end position="379"/>
    </location>
</feature>
<dbReference type="InterPro" id="IPR050879">
    <property type="entry name" value="Acyltransferase_3"/>
</dbReference>
<evidence type="ECO:0000256" key="8">
    <source>
        <dbReference type="SAM" id="MobiDB-lite"/>
    </source>
</evidence>
<dbReference type="Gene3D" id="3.40.50.1110">
    <property type="entry name" value="SGNH hydrolase"/>
    <property type="match status" value="2"/>
</dbReference>
<evidence type="ECO:0000259" key="10">
    <source>
        <dbReference type="Pfam" id="PF01757"/>
    </source>
</evidence>
<evidence type="ECO:0000256" key="1">
    <source>
        <dbReference type="ARBA" id="ARBA00004651"/>
    </source>
</evidence>
<keyword evidence="2" id="KW-1003">Cell membrane</keyword>
<dbReference type="PANTHER" id="PTHR23028">
    <property type="entry name" value="ACETYLTRANSFERASE"/>
    <property type="match status" value="1"/>
</dbReference>
<keyword evidence="4 9" id="KW-0812">Transmembrane</keyword>
<proteinExistence type="predicted"/>
<feature type="transmembrane region" description="Helical" evidence="9">
    <location>
        <begin position="241"/>
        <end position="257"/>
    </location>
</feature>